<feature type="region of interest" description="Disordered" evidence="14">
    <location>
        <begin position="868"/>
        <end position="892"/>
    </location>
</feature>
<feature type="domain" description="Post-SET" evidence="17">
    <location>
        <begin position="1265"/>
        <end position="1281"/>
    </location>
</feature>
<evidence type="ECO:0000313" key="19">
    <source>
        <dbReference type="Proteomes" id="UP000813462"/>
    </source>
</evidence>
<dbReference type="PROSITE" id="PS50829">
    <property type="entry name" value="GYF"/>
    <property type="match status" value="1"/>
</dbReference>
<evidence type="ECO:0000259" key="15">
    <source>
        <dbReference type="PROSITE" id="PS50280"/>
    </source>
</evidence>
<dbReference type="InterPro" id="IPR001214">
    <property type="entry name" value="SET_dom"/>
</dbReference>
<evidence type="ECO:0000256" key="14">
    <source>
        <dbReference type="SAM" id="MobiDB-lite"/>
    </source>
</evidence>
<evidence type="ECO:0000256" key="6">
    <source>
        <dbReference type="ARBA" id="ARBA00022853"/>
    </source>
</evidence>
<dbReference type="InterPro" id="IPR044570">
    <property type="entry name" value="Set1-like"/>
</dbReference>
<keyword evidence="7" id="KW-0694">RNA-binding</keyword>
<keyword evidence="8" id="KW-0805">Transcription regulation</keyword>
<dbReference type="Proteomes" id="UP000813462">
    <property type="component" value="Unassembled WGS sequence"/>
</dbReference>
<dbReference type="InterPro" id="IPR003616">
    <property type="entry name" value="Post-SET_dom"/>
</dbReference>
<keyword evidence="3" id="KW-0489">Methyltransferase</keyword>
<dbReference type="InterPro" id="IPR035445">
    <property type="entry name" value="GYF-like_dom_sf"/>
</dbReference>
<dbReference type="PROSITE" id="PS50868">
    <property type="entry name" value="POST_SET"/>
    <property type="match status" value="1"/>
</dbReference>
<dbReference type="GO" id="GO:0048188">
    <property type="term" value="C:Set1C/COMPASS complex"/>
    <property type="evidence" value="ECO:0007669"/>
    <property type="project" value="InterPro"/>
</dbReference>
<reference evidence="18" key="1">
    <citation type="journal article" date="2021" name="Front. Plant Sci.">
        <title>Chromosome-Scale Genome Assembly for Chinese Sour Jujube and Insights Into Its Genome Evolution and Domestication Signature.</title>
        <authorList>
            <person name="Shen L.-Y."/>
            <person name="Luo H."/>
            <person name="Wang X.-L."/>
            <person name="Wang X.-M."/>
            <person name="Qiu X.-J."/>
            <person name="Liu H."/>
            <person name="Zhou S.-S."/>
            <person name="Jia K.-H."/>
            <person name="Nie S."/>
            <person name="Bao Y.-T."/>
            <person name="Zhang R.-G."/>
            <person name="Yun Q.-Z."/>
            <person name="Chai Y.-H."/>
            <person name="Lu J.-Y."/>
            <person name="Li Y."/>
            <person name="Zhao S.-W."/>
            <person name="Mao J.-F."/>
            <person name="Jia S.-G."/>
            <person name="Mao Y.-M."/>
        </authorList>
    </citation>
    <scope>NUCLEOTIDE SEQUENCE</scope>
    <source>
        <strain evidence="18">AT0</strain>
        <tissue evidence="18">Leaf</tissue>
    </source>
</reference>
<feature type="compositionally biased region" description="Basic and acidic residues" evidence="14">
    <location>
        <begin position="794"/>
        <end position="807"/>
    </location>
</feature>
<dbReference type="InterPro" id="IPR037841">
    <property type="entry name" value="SET_SETD1A/B"/>
</dbReference>
<proteinExistence type="predicted"/>
<dbReference type="InterPro" id="IPR003169">
    <property type="entry name" value="GYF"/>
</dbReference>
<keyword evidence="10" id="KW-0539">Nucleus</keyword>
<feature type="region of interest" description="Disordered" evidence="14">
    <location>
        <begin position="789"/>
        <end position="827"/>
    </location>
</feature>
<feature type="region of interest" description="Disordered" evidence="14">
    <location>
        <begin position="909"/>
        <end position="946"/>
    </location>
</feature>
<sequence length="1281" mass="142297">MVSSAVLVQDCHHKRLKISNSENKELDSQASIGCCHDVAVAVAVASSLFPTIEECSCHGCVQSGFVSSSSCCGFDEKVGSNPELEMSCQSNGNSSDIQQSCHTGGGGTFQDKGYSRYEAPAIVSGWMYVNECGQMCGPYIQEQLYEGLSTGFLPDELPVYPVLNGTVINSVPLKYFKQFPDHVATGFAYLSMGVSSSSIHSNSFVPCHADLSAHPQGGFDKDVISVSVYQGLQSVSNLPVNYDSNASTQRILNSKKPQLTTSYPSQSSEESCWLYEDDEGRKHGPHSLLELYSWHQYGYIRDSLMIYHVDNKCTPFTLLSIVNSWKTGRCETIPTSDAKNKYSGSFPSFISEISEGVSSQLHIGIMKAARRVVLDEIISNIIAEFVTVRKTQRQIKLESLNQAVKTFSFDGRVSEFDGKSKNCSAASCEVATSHYVADVICTNGNTRQSLANNKSVGSIENFWGSYAAVCKILYDYCMEVVWNSVFYDPVAEHASAWRKQKLWSGYPLFRKPVSVCNTYFKKVENLPLKALSPWNESSACDDGCPTSFKPLEMEPDYYAQPSTMTSSMQVVFKSSDKMSSSCTDHMDEYMKCMVKFIENELHFSAEVALTGDVEHFIEEEVQKLVKSSGDGKLLKDNIPCNSNYGLLETCDELTDSNEICLEMMLSEVSSLPSQTAKPSHQPISENQVFQLFSTVFKELHSHVNLAVDPETNEPPPPGFEDNTRAPVPSCLGKLRLSRSDECIPKIGEYVVTAICRQRLHEDVLREWKLLFFDCYLNQFLISWHTSKKHSNLGGHKEGASDAKKEDSGDASFLDNRKEEPKCCPSSSSAKLPLLIDKYTYYRKKKLSRRRLGASVDTGLWNHLADKSKKQRVSGDLPETAEVEPPAVTSENVGLKKRHTENFVKRTSLQPVSKLKSSLPGDHSAAKNTSRKATKVSHGVRSSKIKESAVKRSTVQVSMFSGNCVGVEKVANGYDHDVQIQGKSSNKASKLKRKQLTDGVPLPQSKKVLKVANGAVKQAACKQQTAVRKTKYCKSKTLNPCPRSDGCARASINGWEWHRWSQNASPAERALIRGIKYVNADCLGADVNTPQWSNNKGLSARTNRAKLRNLLAAAEGADLLKATQLKARKKHLRFQRSKIHDWGLVALEPIEAEDFVIEYVGELIRPRISDIRERHYEKMGIGSSYLFRLDDGYVVDATKRGGIARFINHSCEVAMLDNYVKAVSVPNCYTKVISVEGQKKIFIYAKRHIAAGEEITYNYKFPLEEKKIPCNCGSKKCRGSLN</sequence>
<evidence type="ECO:0000256" key="12">
    <source>
        <dbReference type="ARBA" id="ARBA00047583"/>
    </source>
</evidence>
<dbReference type="PANTHER" id="PTHR45814">
    <property type="entry name" value="HISTONE-LYSINE N-METHYLTRANSFERASE SETD1"/>
    <property type="match status" value="1"/>
</dbReference>
<dbReference type="GO" id="GO:0032259">
    <property type="term" value="P:methylation"/>
    <property type="evidence" value="ECO:0007669"/>
    <property type="project" value="UniProtKB-KW"/>
</dbReference>
<protein>
    <recommendedName>
        <fullName evidence="2">[histone H3]-lysine(4) N-trimethyltransferase</fullName>
        <ecNumber evidence="2">2.1.1.354</ecNumber>
    </recommendedName>
</protein>
<dbReference type="SMART" id="SM00317">
    <property type="entry name" value="SET"/>
    <property type="match status" value="1"/>
</dbReference>
<dbReference type="SUPFAM" id="SSF82199">
    <property type="entry name" value="SET domain"/>
    <property type="match status" value="1"/>
</dbReference>
<dbReference type="Gene3D" id="2.170.270.10">
    <property type="entry name" value="SET domain"/>
    <property type="match status" value="1"/>
</dbReference>
<keyword evidence="9" id="KW-0804">Transcription</keyword>
<dbReference type="Gene3D" id="3.30.1490.40">
    <property type="match status" value="1"/>
</dbReference>
<dbReference type="SMART" id="SM00508">
    <property type="entry name" value="PostSET"/>
    <property type="match status" value="1"/>
</dbReference>
<evidence type="ECO:0000313" key="18">
    <source>
        <dbReference type="EMBL" id="KAH7523340.1"/>
    </source>
</evidence>
<dbReference type="CDD" id="cd19169">
    <property type="entry name" value="SET_SETD1"/>
    <property type="match status" value="1"/>
</dbReference>
<feature type="domain" description="SET" evidence="15">
    <location>
        <begin position="1129"/>
        <end position="1259"/>
    </location>
</feature>
<dbReference type="Pfam" id="PF00856">
    <property type="entry name" value="SET"/>
    <property type="match status" value="1"/>
</dbReference>
<keyword evidence="6" id="KW-0156">Chromatin regulator</keyword>
<keyword evidence="5" id="KW-0949">S-adenosyl-L-methionine</keyword>
<comment type="catalytic activity">
    <reaction evidence="12">
        <text>N(6)-methyl-L-lysyl(4)-[histone H3] + S-adenosyl-L-methionine = N(6),N(6)-dimethyl-L-lysyl(4)-[histone H3] + S-adenosyl-L-homocysteine + H(+)</text>
        <dbReference type="Rhea" id="RHEA:60268"/>
        <dbReference type="Rhea" id="RHEA-COMP:15540"/>
        <dbReference type="Rhea" id="RHEA-COMP:15543"/>
        <dbReference type="ChEBI" id="CHEBI:15378"/>
        <dbReference type="ChEBI" id="CHEBI:57856"/>
        <dbReference type="ChEBI" id="CHEBI:59789"/>
        <dbReference type="ChEBI" id="CHEBI:61929"/>
        <dbReference type="ChEBI" id="CHEBI:61976"/>
    </reaction>
</comment>
<comment type="subcellular location">
    <subcellularLocation>
        <location evidence="1">Nucleus</location>
    </subcellularLocation>
</comment>
<keyword evidence="4" id="KW-0808">Transferase</keyword>
<evidence type="ECO:0000259" key="17">
    <source>
        <dbReference type="PROSITE" id="PS50868"/>
    </source>
</evidence>
<comment type="catalytic activity">
    <reaction evidence="11">
        <text>L-lysyl(4)-[histone H3] + 3 S-adenosyl-L-methionine = N(6),N(6),N(6)-trimethyl-L-lysyl(4)-[histone H3] + 3 S-adenosyl-L-homocysteine + 3 H(+)</text>
        <dbReference type="Rhea" id="RHEA:60260"/>
        <dbReference type="Rhea" id="RHEA-COMP:15537"/>
        <dbReference type="Rhea" id="RHEA-COMP:15547"/>
        <dbReference type="ChEBI" id="CHEBI:15378"/>
        <dbReference type="ChEBI" id="CHEBI:29969"/>
        <dbReference type="ChEBI" id="CHEBI:57856"/>
        <dbReference type="ChEBI" id="CHEBI:59789"/>
        <dbReference type="ChEBI" id="CHEBI:61961"/>
        <dbReference type="EC" id="2.1.1.354"/>
    </reaction>
</comment>
<evidence type="ECO:0000256" key="5">
    <source>
        <dbReference type="ARBA" id="ARBA00022691"/>
    </source>
</evidence>
<evidence type="ECO:0000256" key="2">
    <source>
        <dbReference type="ARBA" id="ARBA00012182"/>
    </source>
</evidence>
<dbReference type="SUPFAM" id="SSF55277">
    <property type="entry name" value="GYF domain"/>
    <property type="match status" value="1"/>
</dbReference>
<comment type="caution">
    <text evidence="18">The sequence shown here is derived from an EMBL/GenBank/DDBJ whole genome shotgun (WGS) entry which is preliminary data.</text>
</comment>
<dbReference type="GO" id="GO:0140999">
    <property type="term" value="F:histone H3K4 trimethyltransferase activity"/>
    <property type="evidence" value="ECO:0007669"/>
    <property type="project" value="UniProtKB-EC"/>
</dbReference>
<dbReference type="Pfam" id="PF02213">
    <property type="entry name" value="GYF"/>
    <property type="match status" value="1"/>
</dbReference>
<evidence type="ECO:0000256" key="8">
    <source>
        <dbReference type="ARBA" id="ARBA00023015"/>
    </source>
</evidence>
<dbReference type="PANTHER" id="PTHR45814:SF2">
    <property type="entry name" value="HISTONE-LYSINE N-METHYLTRANSFERASE SETD1"/>
    <property type="match status" value="1"/>
</dbReference>
<dbReference type="EC" id="2.1.1.354" evidence="2"/>
<evidence type="ECO:0000256" key="7">
    <source>
        <dbReference type="ARBA" id="ARBA00022884"/>
    </source>
</evidence>
<feature type="domain" description="GYF" evidence="16">
    <location>
        <begin position="270"/>
        <end position="320"/>
    </location>
</feature>
<gene>
    <name evidence="18" type="ORF">FEM48_Zijuj06G0000300</name>
</gene>
<dbReference type="PROSITE" id="PS50280">
    <property type="entry name" value="SET"/>
    <property type="match status" value="1"/>
</dbReference>
<evidence type="ECO:0000256" key="11">
    <source>
        <dbReference type="ARBA" id="ARBA00047571"/>
    </source>
</evidence>
<name>A0A978V605_ZIZJJ</name>
<organism evidence="18 19">
    <name type="scientific">Ziziphus jujuba var. spinosa</name>
    <dbReference type="NCBI Taxonomy" id="714518"/>
    <lineage>
        <taxon>Eukaryota</taxon>
        <taxon>Viridiplantae</taxon>
        <taxon>Streptophyta</taxon>
        <taxon>Embryophyta</taxon>
        <taxon>Tracheophyta</taxon>
        <taxon>Spermatophyta</taxon>
        <taxon>Magnoliopsida</taxon>
        <taxon>eudicotyledons</taxon>
        <taxon>Gunneridae</taxon>
        <taxon>Pentapetalae</taxon>
        <taxon>rosids</taxon>
        <taxon>fabids</taxon>
        <taxon>Rosales</taxon>
        <taxon>Rhamnaceae</taxon>
        <taxon>Paliureae</taxon>
        <taxon>Ziziphus</taxon>
    </lineage>
</organism>
<comment type="catalytic activity">
    <reaction evidence="13">
        <text>N(6),N(6)-dimethyl-L-lysyl(4)-[histone H3] + S-adenosyl-L-methionine = N(6),N(6),N(6)-trimethyl-L-lysyl(4)-[histone H3] + S-adenosyl-L-homocysteine + H(+)</text>
        <dbReference type="Rhea" id="RHEA:60272"/>
        <dbReference type="Rhea" id="RHEA-COMP:15537"/>
        <dbReference type="Rhea" id="RHEA-COMP:15540"/>
        <dbReference type="ChEBI" id="CHEBI:15378"/>
        <dbReference type="ChEBI" id="CHEBI:57856"/>
        <dbReference type="ChEBI" id="CHEBI:59789"/>
        <dbReference type="ChEBI" id="CHEBI:61961"/>
        <dbReference type="ChEBI" id="CHEBI:61976"/>
    </reaction>
</comment>
<evidence type="ECO:0000256" key="10">
    <source>
        <dbReference type="ARBA" id="ARBA00023242"/>
    </source>
</evidence>
<dbReference type="EMBL" id="JAEACU010000006">
    <property type="protein sequence ID" value="KAH7523340.1"/>
    <property type="molecule type" value="Genomic_DNA"/>
</dbReference>
<evidence type="ECO:0000256" key="13">
    <source>
        <dbReference type="ARBA" id="ARBA00049129"/>
    </source>
</evidence>
<accession>A0A978V605</accession>
<evidence type="ECO:0000256" key="9">
    <source>
        <dbReference type="ARBA" id="ARBA00023163"/>
    </source>
</evidence>
<evidence type="ECO:0000256" key="3">
    <source>
        <dbReference type="ARBA" id="ARBA00022603"/>
    </source>
</evidence>
<dbReference type="GO" id="GO:0003723">
    <property type="term" value="F:RNA binding"/>
    <property type="evidence" value="ECO:0007669"/>
    <property type="project" value="UniProtKB-KW"/>
</dbReference>
<evidence type="ECO:0000256" key="4">
    <source>
        <dbReference type="ARBA" id="ARBA00022679"/>
    </source>
</evidence>
<evidence type="ECO:0000256" key="1">
    <source>
        <dbReference type="ARBA" id="ARBA00004123"/>
    </source>
</evidence>
<dbReference type="InterPro" id="IPR046341">
    <property type="entry name" value="SET_dom_sf"/>
</dbReference>
<evidence type="ECO:0000259" key="16">
    <source>
        <dbReference type="PROSITE" id="PS50829"/>
    </source>
</evidence>